<evidence type="ECO:0000313" key="2">
    <source>
        <dbReference type="Proteomes" id="UP001168972"/>
    </source>
</evidence>
<dbReference type="AlphaFoldDB" id="A0AA39KZQ1"/>
<accession>A0AA39KZQ1</accession>
<name>A0AA39KZQ1_MICHY</name>
<evidence type="ECO:0000313" key="1">
    <source>
        <dbReference type="EMBL" id="KAK0179592.1"/>
    </source>
</evidence>
<proteinExistence type="predicted"/>
<keyword evidence="2" id="KW-1185">Reference proteome</keyword>
<dbReference type="Proteomes" id="UP001168972">
    <property type="component" value="Unassembled WGS sequence"/>
</dbReference>
<dbReference type="EMBL" id="JAQQBR010000003">
    <property type="protein sequence ID" value="KAK0179592.1"/>
    <property type="molecule type" value="Genomic_DNA"/>
</dbReference>
<reference evidence="1" key="1">
    <citation type="journal article" date="2023" name="bioRxiv">
        <title>Scaffold-level genome assemblies of two parasitoid biocontrol wasps reveal the parthenogenesis mechanism and an associated novel virus.</title>
        <authorList>
            <person name="Inwood S."/>
            <person name="Skelly J."/>
            <person name="Guhlin J."/>
            <person name="Harrop T."/>
            <person name="Goldson S."/>
            <person name="Dearden P."/>
        </authorList>
    </citation>
    <scope>NUCLEOTIDE SEQUENCE</scope>
    <source>
        <strain evidence="1">Lincoln</strain>
        <tissue evidence="1">Whole body</tissue>
    </source>
</reference>
<comment type="caution">
    <text evidence="1">The sequence shown here is derived from an EMBL/GenBank/DDBJ whole genome shotgun (WGS) entry which is preliminary data.</text>
</comment>
<organism evidence="1 2">
    <name type="scientific">Microctonus hyperodae</name>
    <name type="common">Parasitoid wasp</name>
    <dbReference type="NCBI Taxonomy" id="165561"/>
    <lineage>
        <taxon>Eukaryota</taxon>
        <taxon>Metazoa</taxon>
        <taxon>Ecdysozoa</taxon>
        <taxon>Arthropoda</taxon>
        <taxon>Hexapoda</taxon>
        <taxon>Insecta</taxon>
        <taxon>Pterygota</taxon>
        <taxon>Neoptera</taxon>
        <taxon>Endopterygota</taxon>
        <taxon>Hymenoptera</taxon>
        <taxon>Apocrita</taxon>
        <taxon>Ichneumonoidea</taxon>
        <taxon>Braconidae</taxon>
        <taxon>Euphorinae</taxon>
        <taxon>Microctonus</taxon>
    </lineage>
</organism>
<reference evidence="1" key="2">
    <citation type="submission" date="2023-03" db="EMBL/GenBank/DDBJ databases">
        <authorList>
            <person name="Inwood S.N."/>
            <person name="Skelly J.G."/>
            <person name="Guhlin J."/>
            <person name="Harrop T.W.R."/>
            <person name="Goldson S.G."/>
            <person name="Dearden P.K."/>
        </authorList>
    </citation>
    <scope>NUCLEOTIDE SEQUENCE</scope>
    <source>
        <strain evidence="1">Lincoln</strain>
        <tissue evidence="1">Whole body</tissue>
    </source>
</reference>
<protein>
    <submittedName>
        <fullName evidence="1">Uncharacterized protein</fullName>
    </submittedName>
</protein>
<gene>
    <name evidence="1" type="ORF">PV327_005330</name>
</gene>
<sequence length="135" mass="15305">MTTSALVTFEEFASGIVEACPPGTSMKSFFASITSEGPKEKHSNWIKVCDSIRQAKDLSSTSRGWRKNIHKVFMTNMESIEKIVWKKMIKQPVHPEDVNTVYGLLNTLLNDAQVKLENINAELDELRNFGKQLKM</sequence>